<dbReference type="Proteomes" id="UP001153331">
    <property type="component" value="Unassembled WGS sequence"/>
</dbReference>
<dbReference type="EMBL" id="JAPHNI010000128">
    <property type="protein sequence ID" value="KAJ8115676.1"/>
    <property type="molecule type" value="Genomic_DNA"/>
</dbReference>
<protein>
    <submittedName>
        <fullName evidence="1">Uncharacterized protein</fullName>
    </submittedName>
</protein>
<proteinExistence type="predicted"/>
<evidence type="ECO:0000313" key="2">
    <source>
        <dbReference type="Proteomes" id="UP001153331"/>
    </source>
</evidence>
<name>A0ACC2IKM8_9PLEO</name>
<organism evidence="1 2">
    <name type="scientific">Boeremia exigua</name>
    <dbReference type="NCBI Taxonomy" id="749465"/>
    <lineage>
        <taxon>Eukaryota</taxon>
        <taxon>Fungi</taxon>
        <taxon>Dikarya</taxon>
        <taxon>Ascomycota</taxon>
        <taxon>Pezizomycotina</taxon>
        <taxon>Dothideomycetes</taxon>
        <taxon>Pleosporomycetidae</taxon>
        <taxon>Pleosporales</taxon>
        <taxon>Pleosporineae</taxon>
        <taxon>Didymellaceae</taxon>
        <taxon>Boeremia</taxon>
    </lineage>
</organism>
<evidence type="ECO:0000313" key="1">
    <source>
        <dbReference type="EMBL" id="KAJ8115676.1"/>
    </source>
</evidence>
<gene>
    <name evidence="1" type="ORF">OPT61_g2729</name>
</gene>
<accession>A0ACC2IKM8</accession>
<reference evidence="1" key="1">
    <citation type="submission" date="2022-11" db="EMBL/GenBank/DDBJ databases">
        <title>Genome Sequence of Boeremia exigua.</title>
        <authorList>
            <person name="Buettner E."/>
        </authorList>
    </citation>
    <scope>NUCLEOTIDE SEQUENCE</scope>
    <source>
        <strain evidence="1">CU02</strain>
    </source>
</reference>
<sequence length="603" mass="66124">MSFIDEKAGISEIERIESSESKINNDRINTFTPEEQKKIIRKVDLRLIPTLGCMYCVSLMDRTNTGVAMVAGMGVDLKLTGERYSIIVLLFFITYVALQPPATVVLRKLGPRIFLPSIVVIWGAVMIAFGFVKEWHTLIPLRLLLGIFEAGFFPGSAYLLSCWYKRYELQKRNTFFFLIGMLSSAFSGILGYLFSLLQGHGFQAAPWLGVHYGPTKAKPTTPVSFGPGLSGWRWIFILQGVLTVLIGLIGWYFIVDFPELAHKPGMGKKFLNQAEVDFIVARIESDRHDALPEEFNLKKYLSNALDLKVWGFAAIFMLTTTVTYAIAYFLPIILKDGMGFSTAAANCLIAPPYVFAGFVMVGFAWAGDKYHVRSPWVIANGVMALIGLAMIGFSSNVGVRYTGVFFATAAANANVPAVLTWQANNIRGQWKRALCSATLVGAGGIGGIIGGTVFRTKDAPHYIPGITACMIAAGLMIVIALLMVLKFSRANKRAEAGGKIIEGLEGFSCAGVWRSGADIWRSGVGVSRSGVGIQCDGAGELLLLSDRSRWSVNQSQKSPVICQELYRNGPHVLQRIMPQNQTVVRDSLANQSYDAFWESHTAA</sequence>
<keyword evidence="2" id="KW-1185">Reference proteome</keyword>
<comment type="caution">
    <text evidence="1">The sequence shown here is derived from an EMBL/GenBank/DDBJ whole genome shotgun (WGS) entry which is preliminary data.</text>
</comment>